<dbReference type="AlphaFoldDB" id="A0A0N7L7W0"/>
<reference evidence="2" key="1">
    <citation type="submission" date="2014-09" db="EMBL/GenBank/DDBJ databases">
        <authorList>
            <person name="Sharma Rahul"/>
            <person name="Thines Marco"/>
        </authorList>
    </citation>
    <scope>NUCLEOTIDE SEQUENCE [LARGE SCALE GENOMIC DNA]</scope>
</reference>
<organism evidence="1 2">
    <name type="scientific">Plasmopara halstedii</name>
    <name type="common">Downy mildew of sunflower</name>
    <dbReference type="NCBI Taxonomy" id="4781"/>
    <lineage>
        <taxon>Eukaryota</taxon>
        <taxon>Sar</taxon>
        <taxon>Stramenopiles</taxon>
        <taxon>Oomycota</taxon>
        <taxon>Peronosporomycetes</taxon>
        <taxon>Peronosporales</taxon>
        <taxon>Peronosporaceae</taxon>
        <taxon>Plasmopara</taxon>
    </lineage>
</organism>
<dbReference type="EMBL" id="CCYD01002887">
    <property type="protein sequence ID" value="CEG48171.1"/>
    <property type="molecule type" value="Genomic_DNA"/>
</dbReference>
<evidence type="ECO:0000313" key="2">
    <source>
        <dbReference type="Proteomes" id="UP000054928"/>
    </source>
</evidence>
<evidence type="ECO:0000313" key="1">
    <source>
        <dbReference type="EMBL" id="CEG48171.1"/>
    </source>
</evidence>
<dbReference type="Proteomes" id="UP000054928">
    <property type="component" value="Unassembled WGS sequence"/>
</dbReference>
<sequence>MERLWTFLPRNRRLHSNNPDCGAELNLLCVSQRGPQASSSWEWLGHVGEDRGAS</sequence>
<dbReference type="GeneID" id="36400696"/>
<protein>
    <submittedName>
        <fullName evidence="1">Uncharacterized protein</fullName>
    </submittedName>
</protein>
<name>A0A0N7L7W0_PLAHL</name>
<accession>A0A0N7L7W0</accession>
<keyword evidence="2" id="KW-1185">Reference proteome</keyword>
<dbReference type="RefSeq" id="XP_024584540.1">
    <property type="nucleotide sequence ID" value="XM_024719219.1"/>
</dbReference>
<proteinExistence type="predicted"/>